<sequence>MTISRAIDRALGLGFCLFVAGTAPAHAVYWNVFNIEGESALSAQIVTYAGLNDMLTDTNRLGVFTPNPGGFGTNIVDSGSDGTTYWNVFNIEGESALSAQIVTYAGLNDMLTDTNRLGVFTPNPGGFGTNIVGSGSDVLPDDVPVAVPEPAGFASFGLGLAAMPFWLRRCRRGDAATRGDVARVPA</sequence>
<accession>A0A4R2LK81</accession>
<dbReference type="Proteomes" id="UP000295765">
    <property type="component" value="Unassembled WGS sequence"/>
</dbReference>
<gene>
    <name evidence="1" type="ORF">EV699_10167</name>
</gene>
<protein>
    <submittedName>
        <fullName evidence="1">Putative secreted protein with PEP-CTERM sorting signal</fullName>
    </submittedName>
</protein>
<proteinExistence type="predicted"/>
<name>A0A4R2LK81_9GAMM</name>
<reference evidence="1 2" key="1">
    <citation type="submission" date="2019-03" db="EMBL/GenBank/DDBJ databases">
        <title>Genomic Encyclopedia of Type Strains, Phase IV (KMG-IV): sequencing the most valuable type-strain genomes for metagenomic binning, comparative biology and taxonomic classification.</title>
        <authorList>
            <person name="Goeker M."/>
        </authorList>
    </citation>
    <scope>NUCLEOTIDE SEQUENCE [LARGE SCALE GENOMIC DNA]</scope>
    <source>
        <strain evidence="1 2">DSM 25287</strain>
    </source>
</reference>
<evidence type="ECO:0000313" key="1">
    <source>
        <dbReference type="EMBL" id="TCO83683.1"/>
    </source>
</evidence>
<dbReference type="AlphaFoldDB" id="A0A4R2LK81"/>
<organism evidence="1 2">
    <name type="scientific">Plasticicumulans lactativorans</name>
    <dbReference type="NCBI Taxonomy" id="1133106"/>
    <lineage>
        <taxon>Bacteria</taxon>
        <taxon>Pseudomonadati</taxon>
        <taxon>Pseudomonadota</taxon>
        <taxon>Gammaproteobacteria</taxon>
        <taxon>Candidatus Competibacteraceae</taxon>
        <taxon>Plasticicumulans</taxon>
    </lineage>
</organism>
<dbReference type="EMBL" id="SLWY01000001">
    <property type="protein sequence ID" value="TCO83683.1"/>
    <property type="molecule type" value="Genomic_DNA"/>
</dbReference>
<evidence type="ECO:0000313" key="2">
    <source>
        <dbReference type="Proteomes" id="UP000295765"/>
    </source>
</evidence>
<comment type="caution">
    <text evidence="1">The sequence shown here is derived from an EMBL/GenBank/DDBJ whole genome shotgun (WGS) entry which is preliminary data.</text>
</comment>
<keyword evidence="2" id="KW-1185">Reference proteome</keyword>